<evidence type="ECO:0000256" key="10">
    <source>
        <dbReference type="ARBA" id="ARBA00023180"/>
    </source>
</evidence>
<dbReference type="FunFam" id="3.90.550.50:FF:000001">
    <property type="entry name" value="Hexosyltransferase"/>
    <property type="match status" value="1"/>
</dbReference>
<dbReference type="InterPro" id="IPR002659">
    <property type="entry name" value="Glyco_trans_31"/>
</dbReference>
<dbReference type="OrthoDB" id="5512589at2759"/>
<dbReference type="GO" id="GO:0016758">
    <property type="term" value="F:hexosyltransferase activity"/>
    <property type="evidence" value="ECO:0007669"/>
    <property type="project" value="InterPro"/>
</dbReference>
<dbReference type="GO" id="GO:0006493">
    <property type="term" value="P:protein O-linked glycosylation"/>
    <property type="evidence" value="ECO:0007669"/>
    <property type="project" value="TreeGrafter"/>
</dbReference>
<dbReference type="PANTHER" id="PTHR11214:SF314">
    <property type="entry name" value="HEXOSYLTRANSFERASE"/>
    <property type="match status" value="1"/>
</dbReference>
<sequence>MLIFEIIVLLNPQIEMRGRAIPKLFFLFCLLVFLVILFLTMLNVEEAEVPGWEFNVSRNLNHYIHREALTATMMPQNFCDNPSLLVIMCISSPSGFEARRAIRKTWGLEKSIMGHNVSIYFLLGQTTDIDVQSKIKNESLEYKDIVQEDFYDTYNNLSVKSAMMLNLFTLKCQSKASYLLKIDDDIYLNLPKLVDDLVTRNRTENLLMGSVICGSKPIRSSSDKWYAGPSYLFPYNIYPSYMSGTSYCMSRDVAKKLLHTALDTPIFHLEDVYLTGICAKKMGLTLTHNGRFTYHPLKPNLCLYKPLITIHYQKPEDIEKIYRSARDSEVEKECQKREEVFIVHKWLMDNVLMVNKTRRKKRCP</sequence>
<evidence type="ECO:0000256" key="8">
    <source>
        <dbReference type="ARBA" id="ARBA00023034"/>
    </source>
</evidence>
<accession>A0A9N9MCV6</accession>
<evidence type="ECO:0000256" key="9">
    <source>
        <dbReference type="ARBA" id="ARBA00023136"/>
    </source>
</evidence>
<dbReference type="Pfam" id="PF01762">
    <property type="entry name" value="Galactosyl_T"/>
    <property type="match status" value="1"/>
</dbReference>
<evidence type="ECO:0000256" key="2">
    <source>
        <dbReference type="ARBA" id="ARBA00008661"/>
    </source>
</evidence>
<dbReference type="EMBL" id="OU892287">
    <property type="protein sequence ID" value="CAG9762272.1"/>
    <property type="molecule type" value="Genomic_DNA"/>
</dbReference>
<evidence type="ECO:0000256" key="4">
    <source>
        <dbReference type="ARBA" id="ARBA00022679"/>
    </source>
</evidence>
<evidence type="ECO:0000313" key="13">
    <source>
        <dbReference type="Proteomes" id="UP001152799"/>
    </source>
</evidence>
<dbReference type="PANTHER" id="PTHR11214">
    <property type="entry name" value="BETA-1,3-N-ACETYLGLUCOSAMINYLTRANSFERASE"/>
    <property type="match status" value="1"/>
</dbReference>
<reference evidence="12" key="1">
    <citation type="submission" date="2022-01" db="EMBL/GenBank/DDBJ databases">
        <authorList>
            <person name="King R."/>
        </authorList>
    </citation>
    <scope>NUCLEOTIDE SEQUENCE</scope>
</reference>
<dbReference type="Gene3D" id="3.90.550.50">
    <property type="match status" value="1"/>
</dbReference>
<dbReference type="EC" id="2.4.1.-" evidence="11"/>
<evidence type="ECO:0000313" key="12">
    <source>
        <dbReference type="EMBL" id="CAG9762272.1"/>
    </source>
</evidence>
<evidence type="ECO:0000256" key="5">
    <source>
        <dbReference type="ARBA" id="ARBA00022692"/>
    </source>
</evidence>
<feature type="transmembrane region" description="Helical" evidence="11">
    <location>
        <begin position="24"/>
        <end position="42"/>
    </location>
</feature>
<comment type="subcellular location">
    <subcellularLocation>
        <location evidence="1 11">Golgi apparatus membrane</location>
        <topology evidence="1 11">Single-pass type II membrane protein</topology>
    </subcellularLocation>
</comment>
<protein>
    <recommendedName>
        <fullName evidence="11">Hexosyltransferase</fullName>
        <ecNumber evidence="11">2.4.1.-</ecNumber>
    </recommendedName>
</protein>
<evidence type="ECO:0000256" key="1">
    <source>
        <dbReference type="ARBA" id="ARBA00004323"/>
    </source>
</evidence>
<keyword evidence="7 11" id="KW-1133">Transmembrane helix</keyword>
<evidence type="ECO:0000256" key="7">
    <source>
        <dbReference type="ARBA" id="ARBA00022989"/>
    </source>
</evidence>
<gene>
    <name evidence="12" type="ORF">CEUTPL_LOCUS2956</name>
</gene>
<keyword evidence="13" id="KW-1185">Reference proteome</keyword>
<dbReference type="Proteomes" id="UP001152799">
    <property type="component" value="Chromosome 11"/>
</dbReference>
<keyword evidence="10" id="KW-0325">Glycoprotein</keyword>
<keyword evidence="6 11" id="KW-0735">Signal-anchor</keyword>
<keyword evidence="3 11" id="KW-0328">Glycosyltransferase</keyword>
<organism evidence="12 13">
    <name type="scientific">Ceutorhynchus assimilis</name>
    <name type="common">cabbage seed weevil</name>
    <dbReference type="NCBI Taxonomy" id="467358"/>
    <lineage>
        <taxon>Eukaryota</taxon>
        <taxon>Metazoa</taxon>
        <taxon>Ecdysozoa</taxon>
        <taxon>Arthropoda</taxon>
        <taxon>Hexapoda</taxon>
        <taxon>Insecta</taxon>
        <taxon>Pterygota</taxon>
        <taxon>Neoptera</taxon>
        <taxon>Endopterygota</taxon>
        <taxon>Coleoptera</taxon>
        <taxon>Polyphaga</taxon>
        <taxon>Cucujiformia</taxon>
        <taxon>Curculionidae</taxon>
        <taxon>Ceutorhynchinae</taxon>
        <taxon>Ceutorhynchus</taxon>
    </lineage>
</organism>
<evidence type="ECO:0000256" key="11">
    <source>
        <dbReference type="RuleBase" id="RU363063"/>
    </source>
</evidence>
<name>A0A9N9MCV6_9CUCU</name>
<keyword evidence="9 11" id="KW-0472">Membrane</keyword>
<keyword evidence="8 11" id="KW-0333">Golgi apparatus</keyword>
<dbReference type="AlphaFoldDB" id="A0A9N9MCV6"/>
<dbReference type="GO" id="GO:0000139">
    <property type="term" value="C:Golgi membrane"/>
    <property type="evidence" value="ECO:0007669"/>
    <property type="project" value="UniProtKB-SubCell"/>
</dbReference>
<comment type="similarity">
    <text evidence="2 11">Belongs to the glycosyltransferase 31 family.</text>
</comment>
<keyword evidence="5 11" id="KW-0812">Transmembrane</keyword>
<evidence type="ECO:0000256" key="6">
    <source>
        <dbReference type="ARBA" id="ARBA00022968"/>
    </source>
</evidence>
<proteinExistence type="inferred from homology"/>
<evidence type="ECO:0000256" key="3">
    <source>
        <dbReference type="ARBA" id="ARBA00022676"/>
    </source>
</evidence>
<keyword evidence="4" id="KW-0808">Transferase</keyword>